<organism evidence="1">
    <name type="scientific">uncultured Caudovirales phage</name>
    <dbReference type="NCBI Taxonomy" id="2100421"/>
    <lineage>
        <taxon>Viruses</taxon>
        <taxon>Duplodnaviria</taxon>
        <taxon>Heunggongvirae</taxon>
        <taxon>Uroviricota</taxon>
        <taxon>Caudoviricetes</taxon>
        <taxon>Peduoviridae</taxon>
        <taxon>Maltschvirus</taxon>
        <taxon>Maltschvirus maltsch</taxon>
    </lineage>
</organism>
<feature type="non-terminal residue" evidence="1">
    <location>
        <position position="221"/>
    </location>
</feature>
<proteinExistence type="predicted"/>
<evidence type="ECO:0000313" key="1">
    <source>
        <dbReference type="EMBL" id="CAB4149765.1"/>
    </source>
</evidence>
<name>A0A6J5MRH4_9CAUD</name>
<gene>
    <name evidence="1" type="ORF">UFOVP546_27</name>
</gene>
<protein>
    <submittedName>
        <fullName evidence="1">Uncharacterized protein</fullName>
    </submittedName>
</protein>
<reference evidence="1" key="1">
    <citation type="submission" date="2020-04" db="EMBL/GenBank/DDBJ databases">
        <authorList>
            <person name="Chiriac C."/>
            <person name="Salcher M."/>
            <person name="Ghai R."/>
            <person name="Kavagutti S V."/>
        </authorList>
    </citation>
    <scope>NUCLEOTIDE SEQUENCE</scope>
</reference>
<dbReference type="EMBL" id="LR796528">
    <property type="protein sequence ID" value="CAB4149765.1"/>
    <property type="molecule type" value="Genomic_DNA"/>
</dbReference>
<sequence>MAYKVFTNGSVLNASDINANLMNQSVIVFSNSTARAAALTAPTEGMLTWLEDVNRYEYRNGSGAWVSLLAPSSFVLLASQTFTSATSIIIDNVFSSTYNAYKMLINTTSVAAADEIFINFRSGGVNTTTNYSDQFVQGNSSAITGSRSTTRTALSFGRFDTGGGFTDATIFGVGLAQQTYGVANSMDSSATTRNTGFRNSASTAFDGFRITLPSSTGQVRV</sequence>
<accession>A0A6J5MRH4</accession>